<proteinExistence type="predicted"/>
<dbReference type="EMBL" id="CP019239">
    <property type="protein sequence ID" value="APW43435.1"/>
    <property type="molecule type" value="Genomic_DNA"/>
</dbReference>
<dbReference type="STRING" id="1484693.RS694_13440"/>
<dbReference type="Proteomes" id="UP000186110">
    <property type="component" value="Chromosome"/>
</dbReference>
<dbReference type="KEGG" id="rsb:RS694_13440"/>
<protein>
    <submittedName>
        <fullName evidence="2">Uncharacterized protein</fullName>
    </submittedName>
</protein>
<gene>
    <name evidence="2" type="ORF">RS694_13440</name>
</gene>
<sequence>MALMPSAASRRDAEVNLSLGMDAYSWVLGSGDSSGFAISLLARPPKLSQPARPSVANTGSRATTRRRGPVTGLDWIGHETGLGERAFHTGAGECRDAPVACL</sequence>
<organism evidence="2 3">
    <name type="scientific">Rhodoferax saidenbachensis</name>
    <dbReference type="NCBI Taxonomy" id="1484693"/>
    <lineage>
        <taxon>Bacteria</taxon>
        <taxon>Pseudomonadati</taxon>
        <taxon>Pseudomonadota</taxon>
        <taxon>Betaproteobacteria</taxon>
        <taxon>Burkholderiales</taxon>
        <taxon>Comamonadaceae</taxon>
        <taxon>Rhodoferax</taxon>
    </lineage>
</organism>
<evidence type="ECO:0000313" key="2">
    <source>
        <dbReference type="EMBL" id="APW43435.1"/>
    </source>
</evidence>
<reference evidence="2 3" key="1">
    <citation type="submission" date="2017-01" db="EMBL/GenBank/DDBJ databases">
        <authorList>
            <person name="Mah S.A."/>
            <person name="Swanson W.J."/>
            <person name="Moy G.W."/>
            <person name="Vacquier V.D."/>
        </authorList>
    </citation>
    <scope>NUCLEOTIDE SEQUENCE [LARGE SCALE GENOMIC DNA]</scope>
    <source>
        <strain evidence="2 3">DSM 22694</strain>
    </source>
</reference>
<feature type="region of interest" description="Disordered" evidence="1">
    <location>
        <begin position="47"/>
        <end position="75"/>
    </location>
</feature>
<accession>A0A1P8KBT6</accession>
<keyword evidence="3" id="KW-1185">Reference proteome</keyword>
<evidence type="ECO:0000256" key="1">
    <source>
        <dbReference type="SAM" id="MobiDB-lite"/>
    </source>
</evidence>
<evidence type="ECO:0000313" key="3">
    <source>
        <dbReference type="Proteomes" id="UP000186110"/>
    </source>
</evidence>
<name>A0A1P8KBT6_9BURK</name>
<dbReference type="AlphaFoldDB" id="A0A1P8KBT6"/>